<dbReference type="EMBL" id="QRDZ01000006">
    <property type="protein sequence ID" value="RED84331.1"/>
    <property type="molecule type" value="Genomic_DNA"/>
</dbReference>
<dbReference type="Proteomes" id="UP000256977">
    <property type="component" value="Unassembled WGS sequence"/>
</dbReference>
<keyword evidence="1" id="KW-0963">Cytoplasm</keyword>
<proteinExistence type="predicted"/>
<keyword evidence="6" id="KW-0030">Aminoacyl-tRNA synthetase</keyword>
<organism evidence="7 8">
    <name type="scientific">Cohnella phaseoli</name>
    <dbReference type="NCBI Taxonomy" id="456490"/>
    <lineage>
        <taxon>Bacteria</taxon>
        <taxon>Bacillati</taxon>
        <taxon>Bacillota</taxon>
        <taxon>Bacilli</taxon>
        <taxon>Bacillales</taxon>
        <taxon>Paenibacillaceae</taxon>
        <taxon>Cohnella</taxon>
    </lineage>
</organism>
<evidence type="ECO:0000313" key="8">
    <source>
        <dbReference type="Proteomes" id="UP000256977"/>
    </source>
</evidence>
<dbReference type="InterPro" id="IPR002316">
    <property type="entry name" value="Pro-tRNA-ligase_IIa"/>
</dbReference>
<keyword evidence="5" id="KW-0648">Protein biosynthesis</keyword>
<gene>
    <name evidence="7" type="ORF">DFP98_106206</name>
</gene>
<accession>A0A3D9KCR7</accession>
<reference evidence="7 8" key="1">
    <citation type="submission" date="2018-07" db="EMBL/GenBank/DDBJ databases">
        <title>Genomic Encyclopedia of Type Strains, Phase III (KMG-III): the genomes of soil and plant-associated and newly described type strains.</title>
        <authorList>
            <person name="Whitman W."/>
        </authorList>
    </citation>
    <scope>NUCLEOTIDE SEQUENCE [LARGE SCALE GENOMIC DNA]</scope>
    <source>
        <strain evidence="7 8">CECT 7287</strain>
    </source>
</reference>
<dbReference type="GO" id="GO:0006433">
    <property type="term" value="P:prolyl-tRNA aminoacylation"/>
    <property type="evidence" value="ECO:0007669"/>
    <property type="project" value="InterPro"/>
</dbReference>
<protein>
    <recommendedName>
        <fullName evidence="9">Proline--tRNA ligase</fullName>
    </recommendedName>
</protein>
<evidence type="ECO:0000313" key="7">
    <source>
        <dbReference type="EMBL" id="RED84331.1"/>
    </source>
</evidence>
<evidence type="ECO:0000256" key="5">
    <source>
        <dbReference type="ARBA" id="ARBA00022917"/>
    </source>
</evidence>
<dbReference type="SUPFAM" id="SSF55681">
    <property type="entry name" value="Class II aaRS and biotin synthetases"/>
    <property type="match status" value="1"/>
</dbReference>
<dbReference type="InterPro" id="IPR050062">
    <property type="entry name" value="Pro-tRNA_synthetase"/>
</dbReference>
<evidence type="ECO:0000256" key="3">
    <source>
        <dbReference type="ARBA" id="ARBA00022741"/>
    </source>
</evidence>
<dbReference type="InterPro" id="IPR045864">
    <property type="entry name" value="aa-tRNA-synth_II/BPL/LPL"/>
</dbReference>
<evidence type="ECO:0000256" key="1">
    <source>
        <dbReference type="ARBA" id="ARBA00022490"/>
    </source>
</evidence>
<dbReference type="PRINTS" id="PR01046">
    <property type="entry name" value="TRNASYNTHPRO"/>
</dbReference>
<evidence type="ECO:0000256" key="4">
    <source>
        <dbReference type="ARBA" id="ARBA00022840"/>
    </source>
</evidence>
<keyword evidence="3" id="KW-0547">Nucleotide-binding</keyword>
<dbReference type="PANTHER" id="PTHR42753:SF2">
    <property type="entry name" value="PROLINE--TRNA LIGASE"/>
    <property type="match status" value="1"/>
</dbReference>
<keyword evidence="4" id="KW-0067">ATP-binding</keyword>
<dbReference type="GO" id="GO:0005524">
    <property type="term" value="F:ATP binding"/>
    <property type="evidence" value="ECO:0007669"/>
    <property type="project" value="UniProtKB-KW"/>
</dbReference>
<dbReference type="GO" id="GO:0004827">
    <property type="term" value="F:proline-tRNA ligase activity"/>
    <property type="evidence" value="ECO:0007669"/>
    <property type="project" value="InterPro"/>
</dbReference>
<dbReference type="GO" id="GO:0016740">
    <property type="term" value="F:transferase activity"/>
    <property type="evidence" value="ECO:0007669"/>
    <property type="project" value="UniProtKB-ARBA"/>
</dbReference>
<evidence type="ECO:0000256" key="2">
    <source>
        <dbReference type="ARBA" id="ARBA00022598"/>
    </source>
</evidence>
<dbReference type="Gene3D" id="3.30.930.10">
    <property type="entry name" value="Bira Bifunctional Protein, Domain 2"/>
    <property type="match status" value="1"/>
</dbReference>
<name>A0A3D9KCR7_9BACL</name>
<dbReference type="FunFam" id="3.30.930.10:FF:000015">
    <property type="entry name" value="Proline--tRNA ligase"/>
    <property type="match status" value="1"/>
</dbReference>
<evidence type="ECO:0000256" key="6">
    <source>
        <dbReference type="ARBA" id="ARBA00023146"/>
    </source>
</evidence>
<dbReference type="PANTHER" id="PTHR42753">
    <property type="entry name" value="MITOCHONDRIAL RIBOSOME PROTEIN L39/PROLYL-TRNA LIGASE FAMILY MEMBER"/>
    <property type="match status" value="1"/>
</dbReference>
<dbReference type="GO" id="GO:0140096">
    <property type="term" value="F:catalytic activity, acting on a protein"/>
    <property type="evidence" value="ECO:0007669"/>
    <property type="project" value="UniProtKB-ARBA"/>
</dbReference>
<sequence>MRQSRLFAQTYREAPTEADTTSHRLLLRAGFISQLAAGVYAYLPLGRRVLRKLESIVREEMDRAGAQELLMPAMQPAELWQESGRYAAYGPELMRLNDRHDREFALGPTHEEVVTALAREEIHSYRKLPAEPGEYR</sequence>
<dbReference type="AlphaFoldDB" id="A0A3D9KCR7"/>
<dbReference type="GO" id="GO:0005829">
    <property type="term" value="C:cytosol"/>
    <property type="evidence" value="ECO:0007669"/>
    <property type="project" value="TreeGrafter"/>
</dbReference>
<comment type="caution">
    <text evidence="7">The sequence shown here is derived from an EMBL/GenBank/DDBJ whole genome shotgun (WGS) entry which is preliminary data.</text>
</comment>
<keyword evidence="8" id="KW-1185">Reference proteome</keyword>
<keyword evidence="2" id="KW-0436">Ligase</keyword>
<evidence type="ECO:0008006" key="9">
    <source>
        <dbReference type="Google" id="ProtNLM"/>
    </source>
</evidence>